<feature type="domain" description="RNA polymerase Rpb2" evidence="10">
    <location>
        <begin position="1328"/>
        <end position="1402"/>
    </location>
</feature>
<reference evidence="15 16" key="1">
    <citation type="journal article" date="2015" name="Clin. Infect. Dis.">
        <title>Genomic Investigations unmask Mycoplasma amphoriforme, a new respiratory pathogen.</title>
        <authorList>
            <person name="Gillespie S.H."/>
            <person name="Ling C.L."/>
            <person name="Oravcova K."/>
            <person name="Pinheiro M."/>
            <person name="Wells L."/>
            <person name="Bryant J.M."/>
            <person name="McHugh T.D."/>
            <person name="Bebear C."/>
            <person name="Webster D."/>
            <person name="Harris S.R."/>
            <person name="Seth-Smith H.M."/>
            <person name="Thomson N.R."/>
        </authorList>
    </citation>
    <scope>NUCLEOTIDE SEQUENCE [LARGE SCALE GENOMIC DNA]</scope>
    <source>
        <strain evidence="15 16">A39</strain>
    </source>
</reference>
<evidence type="ECO:0000256" key="5">
    <source>
        <dbReference type="ARBA" id="ARBA00048552"/>
    </source>
</evidence>
<dbReference type="GO" id="GO:0003677">
    <property type="term" value="F:DNA binding"/>
    <property type="evidence" value="ECO:0007669"/>
    <property type="project" value="UniProtKB-UniRule"/>
</dbReference>
<evidence type="ECO:0000256" key="6">
    <source>
        <dbReference type="HAMAP-Rule" id="MF_01321"/>
    </source>
</evidence>
<dbReference type="GO" id="GO:0006351">
    <property type="term" value="P:DNA-templated transcription"/>
    <property type="evidence" value="ECO:0007669"/>
    <property type="project" value="UniProtKB-UniRule"/>
</dbReference>
<evidence type="ECO:0000313" key="16">
    <source>
        <dbReference type="Proteomes" id="UP000261764"/>
    </source>
</evidence>
<dbReference type="Pfam" id="PF00562">
    <property type="entry name" value="RNA_pol_Rpb2_6"/>
    <property type="match status" value="1"/>
</dbReference>
<dbReference type="CDD" id="cd00653">
    <property type="entry name" value="RNA_pol_B_RPB2"/>
    <property type="match status" value="1"/>
</dbReference>
<comment type="subunit">
    <text evidence="6 8">The RNAP catalytic core consists of 2 alpha, 1 beta, 1 beta' and 1 omega subunit. When a sigma factor is associated with the core the holoenzyme is formed, which can initiate transcription.</text>
</comment>
<feature type="domain" description="RNA polymerase Rpb2" evidence="11">
    <location>
        <begin position="527"/>
        <end position="578"/>
    </location>
</feature>
<feature type="domain" description="DNA-directed RNA polymerase beta subunit external 1" evidence="14">
    <location>
        <begin position="735"/>
        <end position="802"/>
    </location>
</feature>
<feature type="domain" description="RNA polymerase Rpb2" evidence="13">
    <location>
        <begin position="657"/>
        <end position="725"/>
    </location>
</feature>
<dbReference type="Pfam" id="PF04565">
    <property type="entry name" value="RNA_pol_Rpb2_3"/>
    <property type="match status" value="1"/>
</dbReference>
<dbReference type="Gene3D" id="3.90.1800.10">
    <property type="entry name" value="RNA polymerase alpha subunit dimerisation domain"/>
    <property type="match status" value="1"/>
</dbReference>
<evidence type="ECO:0000256" key="1">
    <source>
        <dbReference type="ARBA" id="ARBA00022478"/>
    </source>
</evidence>
<dbReference type="NCBIfam" id="TIGR02013">
    <property type="entry name" value="rpoB"/>
    <property type="match status" value="1"/>
</dbReference>
<comment type="function">
    <text evidence="6 8">DNA-dependent RNA polymerase catalyzes the transcription of DNA into RNA using the four ribonucleoside triphosphates as substrates.</text>
</comment>
<dbReference type="InterPro" id="IPR014724">
    <property type="entry name" value="RNA_pol_RPB2_OB-fold"/>
</dbReference>
<evidence type="ECO:0000256" key="7">
    <source>
        <dbReference type="RuleBase" id="RU000434"/>
    </source>
</evidence>
<dbReference type="GO" id="GO:0032549">
    <property type="term" value="F:ribonucleoside binding"/>
    <property type="evidence" value="ECO:0007669"/>
    <property type="project" value="InterPro"/>
</dbReference>
<dbReference type="InterPro" id="IPR042107">
    <property type="entry name" value="DNA-dir_RNA_pol_bsu_ext_1_sf"/>
</dbReference>
<keyword evidence="1 6" id="KW-0240">DNA-directed RNA polymerase</keyword>
<dbReference type="Gene3D" id="2.40.50.150">
    <property type="match status" value="1"/>
</dbReference>
<comment type="similarity">
    <text evidence="6 7">Belongs to the RNA polymerase beta chain family.</text>
</comment>
<keyword evidence="4 6" id="KW-0804">Transcription</keyword>
<dbReference type="HAMAP" id="MF_01321">
    <property type="entry name" value="RNApol_bact_RpoB"/>
    <property type="match status" value="1"/>
</dbReference>
<dbReference type="Pfam" id="PF04560">
    <property type="entry name" value="RNA_pol_Rpb2_7"/>
    <property type="match status" value="1"/>
</dbReference>
<dbReference type="Proteomes" id="UP000261764">
    <property type="component" value="Chromosome I"/>
</dbReference>
<gene>
    <name evidence="6" type="primary">rpoB</name>
    <name evidence="15" type="ORF">MAMA39_05970</name>
</gene>
<dbReference type="InterPro" id="IPR007644">
    <property type="entry name" value="RNA_pol_bsu_protrusion"/>
</dbReference>
<dbReference type="InterPro" id="IPR037034">
    <property type="entry name" value="RNA_pol_Rpb2_2_sf"/>
</dbReference>
<sequence length="1448" mass="163983">MHLICIIKYICRHIRMIYSTKICSVECSIGLFFGFLSFYFKESSVESNYRITEFSPRVVRRDYGKIKRNFQAPNLPSLQVESYNRFLNKELREIIASFFPITSLNGKYTIEFNDISFSEPERSEEKARSESKTYEVSLYADLSLVNHEAATSSRSKKTKTKVSKDGIFFANIPLMSSNGSFIVNGIEKFVIAQIVRSPGAYILRKSQIKLSNNRKRSQEGYVCEVLPAKGILMFIYIAENKDFVQVVIRDITGESVKVFSITTILKALGLSQKEILKIYNNNEYIIRTLNSEKYNYENILQDQEIKNLKIDFFSEKDNPKDHRGLPIDKYLREIVFDYYGKEKEIDDFLLNLDKNPDELKGNDLEQYNKLVVAKNLMLDKIIAEKAAKNVINELSISTKSFDNSSDKTIEPNYQLLLWQYFFQKRHYDLSLAGRYKFVRKLRVSERLYQQTIAQDIYNSRTKQLVIPKGTLMTKVEIDLIKTLTKNKELSIVHDIDFVEKSPGYQKVNIAHQYESILVYTDNETRSQITPIIGIDGSDDSVETLTIPDLISIVSYIINLPHNIGYYDDIDHLGNKRLKLINELLRTRVQTGMLRIERHIKDKLAIADGANKNTEFNEITGEFEEVEKPTRLTIKSVINSKPFQLVIKDFFNTHQLTQFLDQQNPLAELTNKRRISAMGPGGISREDPNLDIRDVHYSHYGRICPIETPEGFNIGLIMSLAFYAEIDQNGFLMAPYYKVKDGVITDQVEKLTALREDEYIIAEASASMKVDANGKIKDQGIIARYRSSQELYDPKQVDYIDVAPKQVVSIATNLIPFLENDDSSRALMGANMQRQATPLLKPYAPVVGTGVEYKIAHDSGMVILAKNGGEVSYVDSHKIVIKTKEGTEDYYSLIKFQKSNQNTSYNQVPIVTVGEKVEKFQTIADGAAMHNGELALGQNVLVAFTTWRGYNYEDAIIISDRLLKEDVYTSISINEHVVQCVRTKNGDEEITRDIPNVPDEAKLYLDEDGVIMIGAEVKEGDILVGKISPKGQVDLSAEEKLLQAIFGEKTKNIRESSLKVPHGGDGVVAAVHRFNIARGDELGDDVIELVKVYIVQKRKIQIGDKLAGRHGNKGIVSKIVPREDMPHLEDGTPIDIVLNPLGVPSRMNIGQIFELHLGLAARQIAQQELIKATFSHDGDKTLAKLFGLTSLGAKSLIKAAKEHCKSRNIKTHEEAINKIKAIDVDVILKQVGMSRDDLSYKIATPVFEGVNMNDLRTVMAEAGIDTEKTHGKFKLIDGRTGEPFEKPISVGVMYMLKLDHMVDDKVHSRAVGPYSKITQQPLGGRSQMGGQRFGEMEVWALQAYGAAHNLRELLTIKSDDVRGRNLTYNAIIKGREIPVPGIPESFKLLTKELQGLGLAVNIIYDDNTKDDVNSYTVVDEKDDEYEEQYDRSMTQVFNIDDDDDFGDKY</sequence>
<dbReference type="GO" id="GO:0000428">
    <property type="term" value="C:DNA-directed RNA polymerase complex"/>
    <property type="evidence" value="ECO:0007669"/>
    <property type="project" value="UniProtKB-KW"/>
</dbReference>
<dbReference type="Gene3D" id="3.90.1100.10">
    <property type="match status" value="2"/>
</dbReference>
<dbReference type="Pfam" id="PF04561">
    <property type="entry name" value="RNA_pol_Rpb2_2"/>
    <property type="match status" value="1"/>
</dbReference>
<dbReference type="InterPro" id="IPR007120">
    <property type="entry name" value="DNA-dir_RNAP_su2_dom"/>
</dbReference>
<protein>
    <recommendedName>
        <fullName evidence="6 8">DNA-directed RNA polymerase subunit beta</fullName>
        <shortName evidence="6">RNAP subunit beta</shortName>
        <ecNumber evidence="6 8">2.7.7.6</ecNumber>
    </recommendedName>
    <alternativeName>
        <fullName evidence="6">RNA polymerase subunit beta</fullName>
    </alternativeName>
    <alternativeName>
        <fullName evidence="6">Transcriptase subunit beta</fullName>
    </alternativeName>
</protein>
<dbReference type="InterPro" id="IPR007645">
    <property type="entry name" value="RNA_pol_Rpb2_3"/>
</dbReference>
<dbReference type="InterPro" id="IPR007642">
    <property type="entry name" value="RNA_pol_Rpb2_2"/>
</dbReference>
<evidence type="ECO:0000256" key="3">
    <source>
        <dbReference type="ARBA" id="ARBA00022695"/>
    </source>
</evidence>
<dbReference type="EC" id="2.7.7.6" evidence="6 8"/>
<dbReference type="Pfam" id="PF10385">
    <property type="entry name" value="RNA_pol_Rpb2_45"/>
    <property type="match status" value="1"/>
</dbReference>
<proteinExistence type="inferred from homology"/>
<dbReference type="Gene3D" id="2.30.150.10">
    <property type="entry name" value="DNA-directed RNA polymerase, beta subunit, external 1 domain"/>
    <property type="match status" value="1"/>
</dbReference>
<dbReference type="InterPro" id="IPR019462">
    <property type="entry name" value="DNA-dir_RNA_pol_bsu_external_1"/>
</dbReference>
<evidence type="ECO:0000259" key="12">
    <source>
        <dbReference type="Pfam" id="PF04563"/>
    </source>
</evidence>
<dbReference type="PROSITE" id="PS01166">
    <property type="entry name" value="RNA_POL_BETA"/>
    <property type="match status" value="1"/>
</dbReference>
<dbReference type="Gene3D" id="2.40.50.100">
    <property type="match status" value="1"/>
</dbReference>
<dbReference type="InterPro" id="IPR015712">
    <property type="entry name" value="DNA-dir_RNA_pol_su2"/>
</dbReference>
<dbReference type="InterPro" id="IPR037033">
    <property type="entry name" value="DNA-dir_RNAP_su2_hyb_sf"/>
</dbReference>
<evidence type="ECO:0000256" key="4">
    <source>
        <dbReference type="ARBA" id="ARBA00023163"/>
    </source>
</evidence>
<keyword evidence="3 6" id="KW-0548">Nucleotidyltransferase</keyword>
<feature type="domain" description="DNA-directed RNA polymerase subunit 2 hybrid-binding" evidence="9">
    <location>
        <begin position="864"/>
        <end position="1326"/>
    </location>
</feature>
<accession>A0A292IIF8</accession>
<name>A0A292IIF8_9MOLU</name>
<dbReference type="GO" id="GO:0003899">
    <property type="term" value="F:DNA-directed RNA polymerase activity"/>
    <property type="evidence" value="ECO:0007669"/>
    <property type="project" value="UniProtKB-UniRule"/>
</dbReference>
<evidence type="ECO:0000259" key="9">
    <source>
        <dbReference type="Pfam" id="PF00562"/>
    </source>
</evidence>
<evidence type="ECO:0000259" key="13">
    <source>
        <dbReference type="Pfam" id="PF04565"/>
    </source>
</evidence>
<dbReference type="InterPro" id="IPR007641">
    <property type="entry name" value="RNA_pol_Rpb2_7"/>
</dbReference>
<evidence type="ECO:0000259" key="11">
    <source>
        <dbReference type="Pfam" id="PF04561"/>
    </source>
</evidence>
<dbReference type="InterPro" id="IPR007121">
    <property type="entry name" value="RNA_pol_bsu_CS"/>
</dbReference>
<evidence type="ECO:0000313" key="15">
    <source>
        <dbReference type="EMBL" id="CDN40714.1"/>
    </source>
</evidence>
<evidence type="ECO:0000259" key="14">
    <source>
        <dbReference type="Pfam" id="PF10385"/>
    </source>
</evidence>
<feature type="domain" description="RNA polymerase beta subunit protrusion" evidence="12">
    <location>
        <begin position="75"/>
        <end position="490"/>
    </location>
</feature>
<dbReference type="EMBL" id="HG937516">
    <property type="protein sequence ID" value="CDN40714.1"/>
    <property type="molecule type" value="Genomic_DNA"/>
</dbReference>
<dbReference type="Gene3D" id="2.40.270.10">
    <property type="entry name" value="DNA-directed RNA polymerase, subunit 2, domain 6"/>
    <property type="match status" value="1"/>
</dbReference>
<evidence type="ECO:0000256" key="8">
    <source>
        <dbReference type="RuleBase" id="RU363031"/>
    </source>
</evidence>
<dbReference type="KEGG" id="mamp:MAMA39_05970"/>
<evidence type="ECO:0000259" key="10">
    <source>
        <dbReference type="Pfam" id="PF04560"/>
    </source>
</evidence>
<keyword evidence="2 6" id="KW-0808">Transferase</keyword>
<organism evidence="15 16">
    <name type="scientific">Mycoplasma amphoriforme A39</name>
    <dbReference type="NCBI Taxonomy" id="572419"/>
    <lineage>
        <taxon>Bacteria</taxon>
        <taxon>Bacillati</taxon>
        <taxon>Mycoplasmatota</taxon>
        <taxon>Mollicutes</taxon>
        <taxon>Mycoplasmataceae</taxon>
        <taxon>Mycoplasma</taxon>
    </lineage>
</organism>
<evidence type="ECO:0000256" key="2">
    <source>
        <dbReference type="ARBA" id="ARBA00022679"/>
    </source>
</evidence>
<comment type="catalytic activity">
    <reaction evidence="5 6 8">
        <text>RNA(n) + a ribonucleoside 5'-triphosphate = RNA(n+1) + diphosphate</text>
        <dbReference type="Rhea" id="RHEA:21248"/>
        <dbReference type="Rhea" id="RHEA-COMP:14527"/>
        <dbReference type="Rhea" id="RHEA-COMP:17342"/>
        <dbReference type="ChEBI" id="CHEBI:33019"/>
        <dbReference type="ChEBI" id="CHEBI:61557"/>
        <dbReference type="ChEBI" id="CHEBI:140395"/>
        <dbReference type="EC" id="2.7.7.6"/>
    </reaction>
</comment>
<dbReference type="InterPro" id="IPR010243">
    <property type="entry name" value="RNA_pol_bsu_bac"/>
</dbReference>
<dbReference type="SUPFAM" id="SSF64484">
    <property type="entry name" value="beta and beta-prime subunits of DNA dependent RNA-polymerase"/>
    <property type="match status" value="1"/>
</dbReference>
<dbReference type="PANTHER" id="PTHR20856">
    <property type="entry name" value="DNA-DIRECTED RNA POLYMERASE I SUBUNIT 2"/>
    <property type="match status" value="1"/>
</dbReference>
<keyword evidence="16" id="KW-1185">Reference proteome</keyword>
<dbReference type="Pfam" id="PF04563">
    <property type="entry name" value="RNA_pol_Rpb2_1"/>
    <property type="match status" value="1"/>
</dbReference>
<dbReference type="NCBIfam" id="NF001616">
    <property type="entry name" value="PRK00405.1"/>
    <property type="match status" value="1"/>
</dbReference>
<dbReference type="Gene3D" id="3.90.1110.10">
    <property type="entry name" value="RNA polymerase Rpb2, domain 2"/>
    <property type="match status" value="2"/>
</dbReference>